<protein>
    <submittedName>
        <fullName evidence="2">Uncharacterized protein</fullName>
    </submittedName>
</protein>
<evidence type="ECO:0000313" key="2">
    <source>
        <dbReference type="EMBL" id="PKK60024.1"/>
    </source>
</evidence>
<evidence type="ECO:0000313" key="3">
    <source>
        <dbReference type="Proteomes" id="UP000233469"/>
    </source>
</evidence>
<organism evidence="2 3">
    <name type="scientific">Rhizophagus irregularis</name>
    <dbReference type="NCBI Taxonomy" id="588596"/>
    <lineage>
        <taxon>Eukaryota</taxon>
        <taxon>Fungi</taxon>
        <taxon>Fungi incertae sedis</taxon>
        <taxon>Mucoromycota</taxon>
        <taxon>Glomeromycotina</taxon>
        <taxon>Glomeromycetes</taxon>
        <taxon>Glomerales</taxon>
        <taxon>Glomeraceae</taxon>
        <taxon>Rhizophagus</taxon>
    </lineage>
</organism>
<comment type="caution">
    <text evidence="2">The sequence shown here is derived from an EMBL/GenBank/DDBJ whole genome shotgun (WGS) entry which is preliminary data.</text>
</comment>
<feature type="transmembrane region" description="Helical" evidence="1">
    <location>
        <begin position="24"/>
        <end position="46"/>
    </location>
</feature>
<name>A0A2N1MEH5_9GLOM</name>
<reference evidence="2 3" key="2">
    <citation type="submission" date="2017-10" db="EMBL/GenBank/DDBJ databases">
        <title>Extensive intraspecific genome diversity in a model arbuscular mycorrhizal fungus.</title>
        <authorList>
            <person name="Chen E.C.H."/>
            <person name="Morin E."/>
            <person name="Baudet D."/>
            <person name="Noel J."/>
            <person name="Ndikumana S."/>
            <person name="Charron P."/>
            <person name="St-Onge C."/>
            <person name="Giorgi J."/>
            <person name="Grigoriev I.V."/>
            <person name="Roux C."/>
            <person name="Martin F.M."/>
            <person name="Corradi N."/>
        </authorList>
    </citation>
    <scope>NUCLEOTIDE SEQUENCE [LARGE SCALE GENOMIC DNA]</scope>
    <source>
        <strain evidence="2 3">C2</strain>
    </source>
</reference>
<gene>
    <name evidence="2" type="ORF">RhiirC2_267369</name>
</gene>
<keyword evidence="1" id="KW-0812">Transmembrane</keyword>
<evidence type="ECO:0000256" key="1">
    <source>
        <dbReference type="SAM" id="Phobius"/>
    </source>
</evidence>
<keyword evidence="1" id="KW-0472">Membrane</keyword>
<dbReference type="EMBL" id="LLXL01002762">
    <property type="protein sequence ID" value="PKK60024.1"/>
    <property type="molecule type" value="Genomic_DNA"/>
</dbReference>
<sequence length="141" mass="17051">MDICKKYSKIMTVTFDCTVFLKLYILQFSVFEMYINLVMWNFMAYCNKFRLKFISKPFAIYIKLVYALPFVLSFSLVLCLPYPSSFLSLNLPSINFLIIKETFKKRFDFFFFFITNFYPFLMCQRPKFFFLKKHFPLTGNS</sequence>
<feature type="transmembrane region" description="Helical" evidence="1">
    <location>
        <begin position="58"/>
        <end position="83"/>
    </location>
</feature>
<dbReference type="Proteomes" id="UP000233469">
    <property type="component" value="Unassembled WGS sequence"/>
</dbReference>
<dbReference type="AlphaFoldDB" id="A0A2N1MEH5"/>
<reference evidence="2 3" key="1">
    <citation type="submission" date="2016-04" db="EMBL/GenBank/DDBJ databases">
        <title>Genome analyses suggest a sexual origin of heterokaryosis in a supposedly ancient asexual fungus.</title>
        <authorList>
            <person name="Ropars J."/>
            <person name="Sedzielewska K."/>
            <person name="Noel J."/>
            <person name="Charron P."/>
            <person name="Farinelli L."/>
            <person name="Marton T."/>
            <person name="Kruger M."/>
            <person name="Pelin A."/>
            <person name="Brachmann A."/>
            <person name="Corradi N."/>
        </authorList>
    </citation>
    <scope>NUCLEOTIDE SEQUENCE [LARGE SCALE GENOMIC DNA]</scope>
    <source>
        <strain evidence="2 3">C2</strain>
    </source>
</reference>
<accession>A0A2N1MEH5</accession>
<proteinExistence type="predicted"/>
<feature type="transmembrane region" description="Helical" evidence="1">
    <location>
        <begin position="103"/>
        <end position="123"/>
    </location>
</feature>
<keyword evidence="1" id="KW-1133">Transmembrane helix</keyword>